<comment type="caution">
    <text evidence="1">The sequence shown here is derived from an EMBL/GenBank/DDBJ whole genome shotgun (WGS) entry which is preliminary data.</text>
</comment>
<evidence type="ECO:0000313" key="2">
    <source>
        <dbReference type="Proteomes" id="UP000323225"/>
    </source>
</evidence>
<name>A0A5Q6PK06_VIBCL</name>
<dbReference type="Proteomes" id="UP000323225">
    <property type="component" value="Unassembled WGS sequence"/>
</dbReference>
<gene>
    <name evidence="1" type="ORF">F0M16_08115</name>
</gene>
<dbReference type="AlphaFoldDB" id="A0A5Q6PK06"/>
<organism evidence="1 2">
    <name type="scientific">Vibrio cholerae</name>
    <dbReference type="NCBI Taxonomy" id="666"/>
    <lineage>
        <taxon>Bacteria</taxon>
        <taxon>Pseudomonadati</taxon>
        <taxon>Pseudomonadota</taxon>
        <taxon>Gammaproteobacteria</taxon>
        <taxon>Vibrionales</taxon>
        <taxon>Vibrionaceae</taxon>
        <taxon>Vibrio</taxon>
    </lineage>
</organism>
<sequence>MYTLNPRFKNLYTLQATFIFYHVAIRSYWDEINPSVYDFELKEQKKAFPLSKRQCDNFVARLLGHDSNSSVIALMNPNSKHSQWLFDAFQMSFDFKNLDPKRGFKSTEVAEYIAKNLPNNLILDAEHKSKLIKSLQVAIYEMPSSEQIDELRQVSRNDLSDEACLVLSCLSDWTDCQLQSSYEGVDDDGDSVTIDGYYLTELSSMGDSEFRVPFTPEFDTIQEFSDHLASNSQSYLKYALIDPGCNDWRNIVDSVNALL</sequence>
<protein>
    <submittedName>
        <fullName evidence="1">Uncharacterized protein</fullName>
    </submittedName>
</protein>
<reference evidence="1 2" key="1">
    <citation type="submission" date="2019-09" db="EMBL/GenBank/DDBJ databases">
        <authorList>
            <person name="Kritzky A."/>
            <person name="Schelkanova E.Y."/>
            <person name="Alkhova Z.V."/>
            <person name="Smirnova N.I."/>
        </authorList>
    </citation>
    <scope>NUCLEOTIDE SEQUENCE [LARGE SCALE GENOMIC DNA]</scope>
    <source>
        <strain evidence="1 2">M1526</strain>
    </source>
</reference>
<proteinExistence type="predicted"/>
<dbReference type="EMBL" id="VUAA01000007">
    <property type="protein sequence ID" value="KAA1255172.1"/>
    <property type="molecule type" value="Genomic_DNA"/>
</dbReference>
<accession>A0A5Q6PK06</accession>
<evidence type="ECO:0000313" key="1">
    <source>
        <dbReference type="EMBL" id="KAA1255172.1"/>
    </source>
</evidence>